<reference evidence="1 2" key="1">
    <citation type="journal article" date="2019" name="PLoS Biol.">
        <title>Sex chromosomes control vertical transmission of feminizing Wolbachia symbionts in an isopod.</title>
        <authorList>
            <person name="Becking T."/>
            <person name="Chebbi M.A."/>
            <person name="Giraud I."/>
            <person name="Moumen B."/>
            <person name="Laverre T."/>
            <person name="Caubet Y."/>
            <person name="Peccoud J."/>
            <person name="Gilbert C."/>
            <person name="Cordaux R."/>
        </authorList>
    </citation>
    <scope>NUCLEOTIDE SEQUENCE [LARGE SCALE GENOMIC DNA]</scope>
    <source>
        <strain evidence="1">ANa2</strain>
        <tissue evidence="1">Whole body excluding digestive tract and cuticle</tissue>
    </source>
</reference>
<sequence>MHCTKIFHEKLDFLQNVTTAGVSFSGLTDVPNYEDISKYCYCCIEALQTIESDLSDGSLFLLRALSSKELAIPLTIKPTDETLNETMSLMIKLKDYWKIIDKVSTVEVEEFDPFRVEPNIKQILLSRTSNYSIAEGRQARNFLVPDLPLQVSQENLQYLLENVFVKPRDFETEDGNLEKSFIRHFITKSFEELNLLVFNHEFSVHENHYLEKVDLKSSFMFVKDFLLKIFFPTYRIKSFGGAFVLDCVANWDPESGTQEVPETWDEKVDGFAFYYENLNNPEFRLEMMPLNELQESRPNTSINMENFDFFRSDHYRFWYPSEETPSISLPALLLTDTAPYRGKMKQCYHEYCDNFETIKPNIKFLAKVIKATAWALADLAEGSCGPRGLFSIPELFDVVRVRNQIETGTSSDTNRPSITPEGILEILKYLGKIQKANSPKPVDEINLSNTNNTSLLMAPMHRFKIQSTANNLKIRKSFSQFVI</sequence>
<protein>
    <submittedName>
        <fullName evidence="1">Uncharacterized protein</fullName>
    </submittedName>
</protein>
<comment type="caution">
    <text evidence="1">The sequence shown here is derived from an EMBL/GenBank/DDBJ whole genome shotgun (WGS) entry which is preliminary data.</text>
</comment>
<gene>
    <name evidence="1" type="ORF">Anas_00274</name>
</gene>
<evidence type="ECO:0000313" key="1">
    <source>
        <dbReference type="EMBL" id="KAB7506638.1"/>
    </source>
</evidence>
<accession>A0A5N5TKF9</accession>
<dbReference type="AlphaFoldDB" id="A0A5N5TKF9"/>
<dbReference type="EMBL" id="SEYY01000714">
    <property type="protein sequence ID" value="KAB7506638.1"/>
    <property type="molecule type" value="Genomic_DNA"/>
</dbReference>
<proteinExistence type="predicted"/>
<keyword evidence="2" id="KW-1185">Reference proteome</keyword>
<dbReference type="Gene3D" id="3.40.630.10">
    <property type="entry name" value="Zn peptidases"/>
    <property type="match status" value="1"/>
</dbReference>
<organism evidence="1 2">
    <name type="scientific">Armadillidium nasatum</name>
    <dbReference type="NCBI Taxonomy" id="96803"/>
    <lineage>
        <taxon>Eukaryota</taxon>
        <taxon>Metazoa</taxon>
        <taxon>Ecdysozoa</taxon>
        <taxon>Arthropoda</taxon>
        <taxon>Crustacea</taxon>
        <taxon>Multicrustacea</taxon>
        <taxon>Malacostraca</taxon>
        <taxon>Eumalacostraca</taxon>
        <taxon>Peracarida</taxon>
        <taxon>Isopoda</taxon>
        <taxon>Oniscidea</taxon>
        <taxon>Crinocheta</taxon>
        <taxon>Armadillidiidae</taxon>
        <taxon>Armadillidium</taxon>
    </lineage>
</organism>
<evidence type="ECO:0000313" key="2">
    <source>
        <dbReference type="Proteomes" id="UP000326759"/>
    </source>
</evidence>
<dbReference type="OrthoDB" id="2214at2759"/>
<dbReference type="Proteomes" id="UP000326759">
    <property type="component" value="Unassembled WGS sequence"/>
</dbReference>
<name>A0A5N5TKF9_9CRUS</name>